<dbReference type="AlphaFoldDB" id="A0A2T5KCX5"/>
<dbReference type="Pfam" id="PF01381">
    <property type="entry name" value="HTH_3"/>
    <property type="match status" value="1"/>
</dbReference>
<evidence type="ECO:0000259" key="1">
    <source>
        <dbReference type="PROSITE" id="PS50943"/>
    </source>
</evidence>
<dbReference type="RefSeq" id="WP_108220160.1">
    <property type="nucleotide sequence ID" value="NZ_CP090021.1"/>
</dbReference>
<comment type="caution">
    <text evidence="2">The sequence shown here is derived from an EMBL/GenBank/DDBJ whole genome shotgun (WGS) entry which is preliminary data.</text>
</comment>
<dbReference type="PROSITE" id="PS50943">
    <property type="entry name" value="HTH_CROC1"/>
    <property type="match status" value="1"/>
</dbReference>
<dbReference type="Proteomes" id="UP000244060">
    <property type="component" value="Unassembled WGS sequence"/>
</dbReference>
<gene>
    <name evidence="2" type="ORF">C8J28_10234</name>
</gene>
<dbReference type="EMBL" id="QAOT01000002">
    <property type="protein sequence ID" value="PTR20273.1"/>
    <property type="molecule type" value="Genomic_DNA"/>
</dbReference>
<protein>
    <recommendedName>
        <fullName evidence="1">HTH cro/C1-type domain-containing protein</fullName>
    </recommendedName>
</protein>
<dbReference type="SUPFAM" id="SSF47413">
    <property type="entry name" value="lambda repressor-like DNA-binding domains"/>
    <property type="match status" value="1"/>
</dbReference>
<evidence type="ECO:0000313" key="3">
    <source>
        <dbReference type="Proteomes" id="UP000244060"/>
    </source>
</evidence>
<dbReference type="InterPro" id="IPR001387">
    <property type="entry name" value="Cro/C1-type_HTH"/>
</dbReference>
<organism evidence="2 3">
    <name type="scientific">Cereibacter azotoformans</name>
    <dbReference type="NCBI Taxonomy" id="43057"/>
    <lineage>
        <taxon>Bacteria</taxon>
        <taxon>Pseudomonadati</taxon>
        <taxon>Pseudomonadota</taxon>
        <taxon>Alphaproteobacteria</taxon>
        <taxon>Rhodobacterales</taxon>
        <taxon>Paracoccaceae</taxon>
        <taxon>Cereibacter</taxon>
    </lineage>
</organism>
<dbReference type="InterPro" id="IPR010982">
    <property type="entry name" value="Lambda_DNA-bd_dom_sf"/>
</dbReference>
<keyword evidence="3" id="KW-1185">Reference proteome</keyword>
<evidence type="ECO:0000313" key="2">
    <source>
        <dbReference type="EMBL" id="PTR20273.1"/>
    </source>
</evidence>
<dbReference type="InterPro" id="IPR018653">
    <property type="entry name" value="ScfR_C"/>
</dbReference>
<dbReference type="SMART" id="SM00530">
    <property type="entry name" value="HTH_XRE"/>
    <property type="match status" value="1"/>
</dbReference>
<feature type="domain" description="HTH cro/C1-type" evidence="1">
    <location>
        <begin position="11"/>
        <end position="65"/>
    </location>
</feature>
<reference evidence="2 3" key="1">
    <citation type="submission" date="2018-04" db="EMBL/GenBank/DDBJ databases">
        <title>Genomic Encyclopedia of Type Strains, Phase III (KMG-III): the genomes of soil and plant-associated and newly described type strains.</title>
        <authorList>
            <person name="Whitman W."/>
        </authorList>
    </citation>
    <scope>NUCLEOTIDE SEQUENCE [LARGE SCALE GENOMIC DNA]</scope>
    <source>
        <strain evidence="2 3">KA25</strain>
    </source>
</reference>
<dbReference type="Gene3D" id="1.10.260.40">
    <property type="entry name" value="lambda repressor-like DNA-binding domains"/>
    <property type="match status" value="1"/>
</dbReference>
<name>A0A2T5KCX5_9RHOB</name>
<accession>A0A2T5KCX5</accession>
<proteinExistence type="predicted"/>
<dbReference type="GO" id="GO:0003677">
    <property type="term" value="F:DNA binding"/>
    <property type="evidence" value="ECO:0007669"/>
    <property type="project" value="InterPro"/>
</dbReference>
<dbReference type="CDD" id="cd00093">
    <property type="entry name" value="HTH_XRE"/>
    <property type="match status" value="1"/>
</dbReference>
<sequence>MPMTALTGSRVRERRLQLGLRQADLARSAGISASYLNLIEHNRRRIGDEVLGRLARALKIEAQTLSAGAEWVLVEDLRAAAASGGDEQPELDRVEDFVGRFPGWARMLAAQHRRLGLLERTVTALNDRLTHDTHLSQALHEVLSAVSAVRSTAAILAETEDIDPDWRARFHANIHTDSERLAVGAEALVAYLDAAAEDEEQGLAAPQEEVEGWLAARGWHLAELEEPGGRALLEPELEGLASAAGRAMARDWILRAEADAAVMPLDAFRAAIRAEGDPLLVARRFGVGVLAVFRRMATLPGALAGLVICDGSGTLVFRKPPEGFLLPRFGAACPLWPLFEALAHPMSPVEAVIEPAARARRSYRARAFCEPRHPAGFSGPELREAGMLIEPAVPDPSFEPRPVGTSCRICPRAGCPARREPSILLEGS</sequence>
<dbReference type="OrthoDB" id="7790108at2"/>
<dbReference type="Pfam" id="PF09856">
    <property type="entry name" value="ScfRs"/>
    <property type="match status" value="1"/>
</dbReference>